<accession>A0ABY5JLL1</accession>
<feature type="domain" description="VanZ-like" evidence="2">
    <location>
        <begin position="5"/>
        <end position="163"/>
    </location>
</feature>
<feature type="transmembrane region" description="Helical" evidence="1">
    <location>
        <begin position="91"/>
        <end position="108"/>
    </location>
</feature>
<keyword evidence="1" id="KW-0472">Membrane</keyword>
<keyword evidence="1" id="KW-1133">Transmembrane helix</keyword>
<name>A0ABY5JLL1_9FIRM</name>
<evidence type="ECO:0000259" key="2">
    <source>
        <dbReference type="Pfam" id="PF04892"/>
    </source>
</evidence>
<reference evidence="3 4" key="1">
    <citation type="submission" date="2021-03" db="EMBL/GenBank/DDBJ databases">
        <title>Comparative Genomics and Metabolomics in the genus Turicibacter.</title>
        <authorList>
            <person name="Maki J."/>
            <person name="Looft T."/>
        </authorList>
    </citation>
    <scope>NUCLEOTIDE SEQUENCE [LARGE SCALE GENOMIC DNA]</scope>
    <source>
        <strain evidence="3 4">MMM721</strain>
    </source>
</reference>
<dbReference type="InterPro" id="IPR006976">
    <property type="entry name" value="VanZ-like"/>
</dbReference>
<gene>
    <name evidence="3" type="ORF">J0J69_06240</name>
</gene>
<evidence type="ECO:0000313" key="3">
    <source>
        <dbReference type="EMBL" id="UUF07089.1"/>
    </source>
</evidence>
<feature type="transmembrane region" description="Helical" evidence="1">
    <location>
        <begin position="149"/>
        <end position="169"/>
    </location>
</feature>
<feature type="transmembrane region" description="Helical" evidence="1">
    <location>
        <begin position="120"/>
        <end position="137"/>
    </location>
</feature>
<dbReference type="RefSeq" id="WP_212726204.1">
    <property type="nucleotide sequence ID" value="NZ_CP071249.1"/>
</dbReference>
<protein>
    <submittedName>
        <fullName evidence="3">VanZ family protein</fullName>
    </submittedName>
</protein>
<proteinExistence type="predicted"/>
<sequence>MKRVWIILVVGWICFIFYQGMQVGEVSMDKSDRVVTQMMRMIDWWEETFKKKEELILENLIERSEATPSSQLPIHSKVQLQKNLSYFVRKAAHFTEYFMLAVLLLLMFRSFNVSLWNQGIYSLFVVLLCAVLDEYFQSFVFRTSSVSDVVLDFCGGLFGVAVLLGVNLCNKTKTTIW</sequence>
<evidence type="ECO:0000313" key="4">
    <source>
        <dbReference type="Proteomes" id="UP001058016"/>
    </source>
</evidence>
<keyword evidence="1" id="KW-0812">Transmembrane</keyword>
<dbReference type="Pfam" id="PF04892">
    <property type="entry name" value="VanZ"/>
    <property type="match status" value="1"/>
</dbReference>
<organism evidence="3 4">
    <name type="scientific">Turicibacter bilis</name>
    <dbReference type="NCBI Taxonomy" id="2735723"/>
    <lineage>
        <taxon>Bacteria</taxon>
        <taxon>Bacillati</taxon>
        <taxon>Bacillota</taxon>
        <taxon>Erysipelotrichia</taxon>
        <taxon>Erysipelotrichales</taxon>
        <taxon>Turicibacteraceae</taxon>
        <taxon>Turicibacter</taxon>
    </lineage>
</organism>
<dbReference type="NCBIfam" id="NF037970">
    <property type="entry name" value="vanZ_1"/>
    <property type="match status" value="1"/>
</dbReference>
<dbReference type="EMBL" id="CP071249">
    <property type="protein sequence ID" value="UUF07089.1"/>
    <property type="molecule type" value="Genomic_DNA"/>
</dbReference>
<evidence type="ECO:0000256" key="1">
    <source>
        <dbReference type="SAM" id="Phobius"/>
    </source>
</evidence>
<dbReference type="Proteomes" id="UP001058016">
    <property type="component" value="Chromosome"/>
</dbReference>
<keyword evidence="4" id="KW-1185">Reference proteome</keyword>